<dbReference type="GO" id="GO:0019878">
    <property type="term" value="P:lysine biosynthetic process via aminoadipic acid"/>
    <property type="evidence" value="ECO:0007669"/>
    <property type="project" value="UniProtKB-UniRule"/>
</dbReference>
<dbReference type="SUPFAM" id="SSF53187">
    <property type="entry name" value="Zn-dependent exopeptidases"/>
    <property type="match status" value="1"/>
</dbReference>
<comment type="subcellular location">
    <subcellularLocation>
        <location evidence="9">Cytoplasm</location>
    </subcellularLocation>
</comment>
<dbReference type="HAMAP" id="MF_01120">
    <property type="entry name" value="LysK"/>
    <property type="match status" value="1"/>
</dbReference>
<feature type="active site" description="Proton acceptor" evidence="9">
    <location>
        <position position="123"/>
    </location>
</feature>
<dbReference type="NCBIfam" id="TIGR01902">
    <property type="entry name" value="dapE-lys-deAc"/>
    <property type="match status" value="1"/>
</dbReference>
<feature type="binding site" evidence="9">
    <location>
        <position position="147"/>
    </location>
    <ligand>
        <name>Zn(2+)</name>
        <dbReference type="ChEBI" id="CHEBI:29105"/>
        <label>1</label>
    </ligand>
</feature>
<feature type="binding site" evidence="9">
    <location>
        <position position="69"/>
    </location>
    <ligand>
        <name>Zn(2+)</name>
        <dbReference type="ChEBI" id="CHEBI:29105"/>
        <label>1</label>
    </ligand>
</feature>
<dbReference type="Gene3D" id="3.40.630.10">
    <property type="entry name" value="Zn peptidases"/>
    <property type="match status" value="1"/>
</dbReference>
<dbReference type="InterPro" id="IPR050072">
    <property type="entry name" value="Peptidase_M20A"/>
</dbReference>
<keyword evidence="1 9" id="KW-0963">Cytoplasm</keyword>
<evidence type="ECO:0000256" key="5">
    <source>
        <dbReference type="ARBA" id="ARBA00022801"/>
    </source>
</evidence>
<comment type="function">
    <text evidence="9">Catalyzes the release of L-lysine from [LysW]-gamma-L-lysine and the release of L-ornithine from [LysW]-L-ornithine.</text>
</comment>
<organism evidence="10 11">
    <name type="scientific">Stygiolobus azoricus</name>
    <dbReference type="NCBI Taxonomy" id="41675"/>
    <lineage>
        <taxon>Archaea</taxon>
        <taxon>Thermoproteota</taxon>
        <taxon>Thermoprotei</taxon>
        <taxon>Sulfolobales</taxon>
        <taxon>Sulfolobaceae</taxon>
        <taxon>Stygiolobus</taxon>
    </lineage>
</organism>
<dbReference type="Pfam" id="PF01546">
    <property type="entry name" value="Peptidase_M20"/>
    <property type="match status" value="1"/>
</dbReference>
<dbReference type="Proteomes" id="UP000423396">
    <property type="component" value="Chromosome"/>
</dbReference>
<dbReference type="UniPathway" id="UPA00068"/>
<comment type="similarity">
    <text evidence="9">Belongs to the peptidase M20A family. LysK subfamily.</text>
</comment>
<feature type="binding site" evidence="9">
    <location>
        <position position="124"/>
    </location>
    <ligand>
        <name>Zn(2+)</name>
        <dbReference type="ChEBI" id="CHEBI:29105"/>
        <label>2</label>
    </ligand>
</feature>
<dbReference type="SUPFAM" id="SSF55031">
    <property type="entry name" value="Bacterial exopeptidase dimerisation domain"/>
    <property type="match status" value="1"/>
</dbReference>
<evidence type="ECO:0000313" key="11">
    <source>
        <dbReference type="Proteomes" id="UP000423396"/>
    </source>
</evidence>
<keyword evidence="11" id="KW-1185">Reference proteome</keyword>
<evidence type="ECO:0000256" key="8">
    <source>
        <dbReference type="ARBA" id="ARBA00023285"/>
    </source>
</evidence>
<comment type="cofactor">
    <cofactor evidence="9">
        <name>Zn(2+)</name>
        <dbReference type="ChEBI" id="CHEBI:29105"/>
    </cofactor>
    <cofactor evidence="9">
        <name>Co(2+)</name>
        <dbReference type="ChEBI" id="CHEBI:48828"/>
    </cofactor>
    <text evidence="9">Binds 2 Zn(2+) or Co(2+) ions per subunit.</text>
</comment>
<dbReference type="UniPathway" id="UPA00033">
    <property type="reaction ID" value="UER00039"/>
</dbReference>
<dbReference type="PROSITE" id="PS00759">
    <property type="entry name" value="ARGE_DAPE_CPG2_2"/>
    <property type="match status" value="1"/>
</dbReference>
<dbReference type="InterPro" id="IPR010175">
    <property type="entry name" value="LysK"/>
</dbReference>
<dbReference type="InterPro" id="IPR001261">
    <property type="entry name" value="ArgE/DapE_CS"/>
</dbReference>
<dbReference type="GO" id="GO:0008270">
    <property type="term" value="F:zinc ion binding"/>
    <property type="evidence" value="ECO:0007669"/>
    <property type="project" value="UniProtKB-UniRule"/>
</dbReference>
<proteinExistence type="inferred from homology"/>
<feature type="active site" evidence="9">
    <location>
        <position position="71"/>
    </location>
</feature>
<comment type="catalytic activity">
    <reaction evidence="9">
        <text>[amino-group carrier protein]-C-terminal-gamma-(L-lysyl)-L-glutamate + H2O = [amino-group carrier protein]-C-terminal-L-glutamate + L-lysine</text>
        <dbReference type="Rhea" id="RHEA:48684"/>
        <dbReference type="Rhea" id="RHEA-COMP:9693"/>
        <dbReference type="Rhea" id="RHEA-COMP:9715"/>
        <dbReference type="ChEBI" id="CHEBI:15377"/>
        <dbReference type="ChEBI" id="CHEBI:32551"/>
        <dbReference type="ChEBI" id="CHEBI:78525"/>
        <dbReference type="ChEBI" id="CHEBI:78526"/>
        <dbReference type="EC" id="3.5.1.130"/>
    </reaction>
</comment>
<evidence type="ECO:0000256" key="7">
    <source>
        <dbReference type="ARBA" id="ARBA00023154"/>
    </source>
</evidence>
<name>A0A650CLS1_9CREN</name>
<evidence type="ECO:0000256" key="3">
    <source>
        <dbReference type="ARBA" id="ARBA00022605"/>
    </source>
</evidence>
<keyword evidence="2 9" id="KW-0055">Arginine biosynthesis</keyword>
<dbReference type="EC" id="3.5.1.130" evidence="9"/>
<keyword evidence="3 9" id="KW-0028">Amino-acid biosynthesis</keyword>
<dbReference type="GO" id="GO:0042450">
    <property type="term" value="P:L-arginine biosynthetic process via ornithine"/>
    <property type="evidence" value="ECO:0007669"/>
    <property type="project" value="UniProtKB-UniRule"/>
</dbReference>
<evidence type="ECO:0000256" key="1">
    <source>
        <dbReference type="ARBA" id="ARBA00022490"/>
    </source>
</evidence>
<dbReference type="PROSITE" id="PS00758">
    <property type="entry name" value="ARGE_DAPE_CPG2_1"/>
    <property type="match status" value="1"/>
</dbReference>
<dbReference type="NCBIfam" id="NF001747">
    <property type="entry name" value="PRK00466.1"/>
    <property type="match status" value="1"/>
</dbReference>
<dbReference type="PANTHER" id="PTHR43808">
    <property type="entry name" value="ACETYLORNITHINE DEACETYLASE"/>
    <property type="match status" value="1"/>
</dbReference>
<gene>
    <name evidence="9" type="primary">lysK</name>
    <name evidence="10" type="ORF">D1868_01565</name>
</gene>
<feature type="binding site" evidence="9">
    <location>
        <position position="318"/>
    </location>
    <ligand>
        <name>Zn(2+)</name>
        <dbReference type="ChEBI" id="CHEBI:29105"/>
        <label>2</label>
    </ligand>
</feature>
<dbReference type="GO" id="GO:0050897">
    <property type="term" value="F:cobalt ion binding"/>
    <property type="evidence" value="ECO:0007669"/>
    <property type="project" value="UniProtKB-UniRule"/>
</dbReference>
<dbReference type="KEGG" id="sazo:D1868_01565"/>
<feature type="binding site" evidence="9">
    <location>
        <position position="93"/>
    </location>
    <ligand>
        <name>Zn(2+)</name>
        <dbReference type="ChEBI" id="CHEBI:29105"/>
        <label>2</label>
    </ligand>
</feature>
<dbReference type="InterPro" id="IPR036264">
    <property type="entry name" value="Bact_exopeptidase_dim_dom"/>
</dbReference>
<dbReference type="GO" id="GO:0005737">
    <property type="term" value="C:cytoplasm"/>
    <property type="evidence" value="ECO:0007669"/>
    <property type="project" value="UniProtKB-SubCell"/>
</dbReference>
<keyword evidence="6 9" id="KW-0862">Zinc</keyword>
<dbReference type="RefSeq" id="WP_156005027.1">
    <property type="nucleotide sequence ID" value="NZ_CP045483.1"/>
</dbReference>
<dbReference type="AlphaFoldDB" id="A0A650CLS1"/>
<comment type="pathway">
    <text evidence="9">Amino-acid biosynthesis; L-arginine biosynthesis.</text>
</comment>
<evidence type="ECO:0000256" key="4">
    <source>
        <dbReference type="ARBA" id="ARBA00022723"/>
    </source>
</evidence>
<dbReference type="PANTHER" id="PTHR43808:SF28">
    <property type="entry name" value="[LYSW]-LYSINE_[LYSW]-ORNITHINE HYDROLASE"/>
    <property type="match status" value="1"/>
</dbReference>
<dbReference type="EMBL" id="CP045483">
    <property type="protein sequence ID" value="QGR18806.1"/>
    <property type="molecule type" value="Genomic_DNA"/>
</dbReference>
<protein>
    <recommendedName>
        <fullName evidence="9">[LysW]-lysine/[LysW]-ornithine hydrolase</fullName>
        <ecNumber evidence="9">3.5.1.130</ecNumber>
    </recommendedName>
</protein>
<reference evidence="10 11" key="1">
    <citation type="submission" date="2019-10" db="EMBL/GenBank/DDBJ databases">
        <title>Genome Sequences from Six Type Strain Members of the Archaeal Family Sulfolobaceae: Acidianus ambivalens, Acidianus infernus, Metallosphaera prunae, Stygiolobus azoricus, Sulfolobus metallicus, and Sulfurisphaera ohwakuensis.</title>
        <authorList>
            <person name="Counts J.A."/>
            <person name="Kelly R.M."/>
        </authorList>
    </citation>
    <scope>NUCLEOTIDE SEQUENCE [LARGE SCALE GENOMIC DNA]</scope>
    <source>
        <strain evidence="10 11">FC6</strain>
    </source>
</reference>
<comment type="catalytic activity">
    <reaction evidence="9">
        <text>[amino-group carrier protein]-C-terminal-gamma-(L-ornithyl)-L-glutamate + H2O = [amino-group carrier protein]-C-terminal-L-glutamate + L-ornithine</text>
        <dbReference type="Rhea" id="RHEA:52676"/>
        <dbReference type="Rhea" id="RHEA-COMP:9693"/>
        <dbReference type="Rhea" id="RHEA-COMP:13328"/>
        <dbReference type="ChEBI" id="CHEBI:15377"/>
        <dbReference type="ChEBI" id="CHEBI:46911"/>
        <dbReference type="ChEBI" id="CHEBI:78525"/>
        <dbReference type="ChEBI" id="CHEBI:136763"/>
        <dbReference type="EC" id="3.5.1.132"/>
    </reaction>
</comment>
<dbReference type="InterPro" id="IPR002933">
    <property type="entry name" value="Peptidase_M20"/>
</dbReference>
<keyword evidence="5 9" id="KW-0378">Hydrolase</keyword>
<comment type="pathway">
    <text evidence="9">Amino-acid biosynthesis; L-lysine biosynthesis via AAA pathway; L-lysine from L-alpha-aminoadipate (Thermus route): step 5/5.</text>
</comment>
<dbReference type="Gene3D" id="3.30.70.360">
    <property type="match status" value="1"/>
</dbReference>
<keyword evidence="4 9" id="KW-0479">Metal-binding</keyword>
<evidence type="ECO:0000313" key="10">
    <source>
        <dbReference type="EMBL" id="QGR18806.1"/>
    </source>
</evidence>
<dbReference type="OrthoDB" id="133929at2157"/>
<accession>A0A650CLS1</accession>
<evidence type="ECO:0000256" key="9">
    <source>
        <dbReference type="HAMAP-Rule" id="MF_01120"/>
    </source>
</evidence>
<feature type="binding site" evidence="9">
    <location>
        <position position="93"/>
    </location>
    <ligand>
        <name>Zn(2+)</name>
        <dbReference type="ChEBI" id="CHEBI:29105"/>
        <label>1</label>
    </ligand>
</feature>
<evidence type="ECO:0000256" key="6">
    <source>
        <dbReference type="ARBA" id="ARBA00022833"/>
    </source>
</evidence>
<evidence type="ECO:0000256" key="2">
    <source>
        <dbReference type="ARBA" id="ARBA00022571"/>
    </source>
</evidence>
<dbReference type="GeneID" id="42797721"/>
<keyword evidence="8 9" id="KW-0170">Cobalt</keyword>
<dbReference type="GO" id="GO:0016811">
    <property type="term" value="F:hydrolase activity, acting on carbon-nitrogen (but not peptide) bonds, in linear amides"/>
    <property type="evidence" value="ECO:0007669"/>
    <property type="project" value="UniProtKB-UniRule"/>
</dbReference>
<keyword evidence="7 9" id="KW-0457">Lysine biosynthesis</keyword>
<sequence length="348" mass="38825">MQLGKDYLKQKAKEYLLELLSIYTPSGKEDNALSFFEKASQELNLNLKFTPSKSYYLGSESSKILLVSHIDTVPGFIEPKEENQVIYGRGAVDDKGPLVAMLLATYILNEKGYNVSFTALSDEENKSKGARELVNSGKKYDYIIVGEPSNTTGIVVEYRGVLHVDIKCKGVSEHSSSASSNLIVDMANRLLQVTKFPKSYDTPSIIPTIFTAGEYINKSPSSGLIHFDIRYSVKSSKQEIILNLKDVYKDCEVAVVEDVPPVKVDINSDLVKMIMRGLIKQGLKPSLVRKYGTSDMNILYTISNQIVDYGPGDSRLEHTDQERISLEEIFISINTYVSAIEELCSKKD</sequence>